<evidence type="ECO:0000256" key="3">
    <source>
        <dbReference type="ARBA" id="ARBA00022679"/>
    </source>
</evidence>
<dbReference type="Pfam" id="PF00535">
    <property type="entry name" value="Glycos_transf_2"/>
    <property type="match status" value="1"/>
</dbReference>
<gene>
    <name evidence="6" type="ORF">COT24_03000</name>
</gene>
<dbReference type="InterPro" id="IPR029044">
    <property type="entry name" value="Nucleotide-diphossugar_trans"/>
</dbReference>
<feature type="transmembrane region" description="Helical" evidence="4">
    <location>
        <begin position="252"/>
        <end position="275"/>
    </location>
</feature>
<dbReference type="CDD" id="cd06423">
    <property type="entry name" value="CESA_like"/>
    <property type="match status" value="1"/>
</dbReference>
<dbReference type="PANTHER" id="PTHR43630">
    <property type="entry name" value="POLY-BETA-1,6-N-ACETYL-D-GLUCOSAMINE SYNTHASE"/>
    <property type="match status" value="1"/>
</dbReference>
<keyword evidence="4" id="KW-1133">Transmembrane helix</keyword>
<feature type="domain" description="Glycosyltransferase 2-like" evidence="5">
    <location>
        <begin position="6"/>
        <end position="129"/>
    </location>
</feature>
<keyword evidence="4" id="KW-0472">Membrane</keyword>
<evidence type="ECO:0000256" key="2">
    <source>
        <dbReference type="ARBA" id="ARBA00022676"/>
    </source>
</evidence>
<evidence type="ECO:0000259" key="5">
    <source>
        <dbReference type="Pfam" id="PF00535"/>
    </source>
</evidence>
<accession>A0A2H0YVM7</accession>
<reference evidence="6 7" key="1">
    <citation type="submission" date="2017-09" db="EMBL/GenBank/DDBJ databases">
        <title>Depth-based differentiation of microbial function through sediment-hosted aquifers and enrichment of novel symbionts in the deep terrestrial subsurface.</title>
        <authorList>
            <person name="Probst A.J."/>
            <person name="Ladd B."/>
            <person name="Jarett J.K."/>
            <person name="Geller-Mcgrath D.E."/>
            <person name="Sieber C.M."/>
            <person name="Emerson J.B."/>
            <person name="Anantharaman K."/>
            <person name="Thomas B.C."/>
            <person name="Malmstrom R."/>
            <person name="Stieglmeier M."/>
            <person name="Klingl A."/>
            <person name="Woyke T."/>
            <person name="Ryan C.M."/>
            <person name="Banfield J.F."/>
        </authorList>
    </citation>
    <scope>NUCLEOTIDE SEQUENCE [LARGE SCALE GENOMIC DNA]</scope>
    <source>
        <strain evidence="6">CG08_land_8_20_14_0_20_40_16</strain>
    </source>
</reference>
<comment type="caution">
    <text evidence="6">The sequence shown here is derived from an EMBL/GenBank/DDBJ whole genome shotgun (WGS) entry which is preliminary data.</text>
</comment>
<dbReference type="Gene3D" id="3.90.550.10">
    <property type="entry name" value="Spore Coat Polysaccharide Biosynthesis Protein SpsA, Chain A"/>
    <property type="match status" value="1"/>
</dbReference>
<organism evidence="6 7">
    <name type="scientific">Candidatus Kerfeldbacteria bacterium CG08_land_8_20_14_0_20_40_16</name>
    <dbReference type="NCBI Taxonomy" id="2014244"/>
    <lineage>
        <taxon>Bacteria</taxon>
        <taxon>Candidatus Kerfeldiibacteriota</taxon>
    </lineage>
</organism>
<comment type="similarity">
    <text evidence="1">Belongs to the glycosyltransferase 2 family.</text>
</comment>
<dbReference type="SUPFAM" id="SSF53448">
    <property type="entry name" value="Nucleotide-diphospho-sugar transferases"/>
    <property type="match status" value="1"/>
</dbReference>
<evidence type="ECO:0000256" key="1">
    <source>
        <dbReference type="ARBA" id="ARBA00006739"/>
    </source>
</evidence>
<evidence type="ECO:0000313" key="6">
    <source>
        <dbReference type="EMBL" id="PIS42544.1"/>
    </source>
</evidence>
<evidence type="ECO:0000313" key="7">
    <source>
        <dbReference type="Proteomes" id="UP000231542"/>
    </source>
</evidence>
<protein>
    <recommendedName>
        <fullName evidence="5">Glycosyltransferase 2-like domain-containing protein</fullName>
    </recommendedName>
</protein>
<dbReference type="PANTHER" id="PTHR43630:SF1">
    <property type="entry name" value="POLY-BETA-1,6-N-ACETYL-D-GLUCOSAMINE SYNTHASE"/>
    <property type="match status" value="1"/>
</dbReference>
<sequence length="292" mass="33255">MIECTIGIMAFNEEKNIGKLIDALLRQKLKEVEIKKIVVVASGCTDQTAEITKRYTERYSQIELITQPQREGKSSAINLFLKAVKTPVVVLESADTLPLFYTIENLVIPFSDPNVGMCGGHPLPQNNPDSFLGFTNHLLWTLHHLLSLERPKMGELVAFRNIVPSIPVESAVDETSIEAFFAQKKMQILYLPKAMVLNKGAENIADFIKQRRRIYAGHLYIEHHHHYQVTTLHATKIMGLILKNIRLTFKTFFWLVGAILLEATGRYLGVFDYYFKKKNHAVWAIAESTKEI</sequence>
<keyword evidence="2" id="KW-0328">Glycosyltransferase</keyword>
<keyword evidence="4" id="KW-0812">Transmembrane</keyword>
<dbReference type="Proteomes" id="UP000231542">
    <property type="component" value="Unassembled WGS sequence"/>
</dbReference>
<dbReference type="AlphaFoldDB" id="A0A2H0YVM7"/>
<dbReference type="EMBL" id="PEXU01000037">
    <property type="protein sequence ID" value="PIS42544.1"/>
    <property type="molecule type" value="Genomic_DNA"/>
</dbReference>
<dbReference type="GO" id="GO:0016757">
    <property type="term" value="F:glycosyltransferase activity"/>
    <property type="evidence" value="ECO:0007669"/>
    <property type="project" value="UniProtKB-KW"/>
</dbReference>
<dbReference type="InterPro" id="IPR001173">
    <property type="entry name" value="Glyco_trans_2-like"/>
</dbReference>
<evidence type="ECO:0000256" key="4">
    <source>
        <dbReference type="SAM" id="Phobius"/>
    </source>
</evidence>
<name>A0A2H0YVM7_9BACT</name>
<keyword evidence="3" id="KW-0808">Transferase</keyword>
<proteinExistence type="inferred from homology"/>